<feature type="transmembrane region" description="Helical" evidence="1">
    <location>
        <begin position="87"/>
        <end position="110"/>
    </location>
</feature>
<feature type="transmembrane region" description="Helical" evidence="1">
    <location>
        <begin position="201"/>
        <end position="222"/>
    </location>
</feature>
<dbReference type="STRING" id="1236971.JCM9152_821"/>
<reference evidence="2" key="1">
    <citation type="journal article" date="2014" name="Genome Announc.">
        <title>Draft Genome Sequences of Three Alkaliphilic Bacillus Strains, Bacillus wakoensis JCM 9140T, Bacillus akibai JCM 9157T, and Bacillus hemicellulosilyticus JCM 9152T.</title>
        <authorList>
            <person name="Yuki M."/>
            <person name="Oshima K."/>
            <person name="Suda W."/>
            <person name="Oshida Y."/>
            <person name="Kitamura K."/>
            <person name="Iida T."/>
            <person name="Hattori M."/>
            <person name="Ohkuma M."/>
        </authorList>
    </citation>
    <scope>NUCLEOTIDE SEQUENCE [LARGE SCALE GENOMIC DNA]</scope>
    <source>
        <strain evidence="2">JCM 9152</strain>
    </source>
</reference>
<feature type="transmembrane region" description="Helical" evidence="1">
    <location>
        <begin position="171"/>
        <end position="189"/>
    </location>
</feature>
<dbReference type="Proteomes" id="UP000018895">
    <property type="component" value="Unassembled WGS sequence"/>
</dbReference>
<feature type="transmembrane region" description="Helical" evidence="1">
    <location>
        <begin position="116"/>
        <end position="135"/>
    </location>
</feature>
<evidence type="ECO:0000256" key="1">
    <source>
        <dbReference type="SAM" id="Phobius"/>
    </source>
</evidence>
<keyword evidence="1" id="KW-1133">Transmembrane helix</keyword>
<feature type="transmembrane region" description="Helical" evidence="1">
    <location>
        <begin position="16"/>
        <end position="35"/>
    </location>
</feature>
<accession>W4QBP2</accession>
<evidence type="ECO:0000313" key="3">
    <source>
        <dbReference type="Proteomes" id="UP000018895"/>
    </source>
</evidence>
<feature type="transmembrane region" description="Helical" evidence="1">
    <location>
        <begin position="147"/>
        <end position="165"/>
    </location>
</feature>
<comment type="caution">
    <text evidence="2">The sequence shown here is derived from an EMBL/GenBank/DDBJ whole genome shotgun (WGS) entry which is preliminary data.</text>
</comment>
<name>W4QBP2_9BACI</name>
<dbReference type="RefSeq" id="WP_035341047.1">
    <property type="nucleotide sequence ID" value="NZ_BAUU01000004.1"/>
</dbReference>
<dbReference type="Pfam" id="PF24686">
    <property type="entry name" value="FLQE3_permease"/>
    <property type="match status" value="1"/>
</dbReference>
<keyword evidence="3" id="KW-1185">Reference proteome</keyword>
<dbReference type="EMBL" id="BAUU01000004">
    <property type="protein sequence ID" value="GAE29461.1"/>
    <property type="molecule type" value="Genomic_DNA"/>
</dbReference>
<sequence>MMRLLKQDVQFQFRHGFYYVYAFVTVVYIAILLCIPSDYRSFWTVLIIFTDPGTLGFFFVGTIIMLERNQQLLTYMFITPLKLSSYLLSKIISLTIIAWVTSLLIVMVTLGITNSILLLSLTIFLCSFFFTSCGMAISVDAPSLNHFMFRSIVLLLVLCTPLLHYLNWVSFSIFEIMPSYSALILLQVSIEGQGIISGESLIHLSLLIIWSFVAFSIAFYRFQTYISVQTGESKEVSI</sequence>
<keyword evidence="1" id="KW-0812">Transmembrane</keyword>
<dbReference type="OrthoDB" id="8480522at2"/>
<organism evidence="2 3">
    <name type="scientific">Halalkalibacter hemicellulosilyticusJCM 9152</name>
    <dbReference type="NCBI Taxonomy" id="1236971"/>
    <lineage>
        <taxon>Bacteria</taxon>
        <taxon>Bacillati</taxon>
        <taxon>Bacillota</taxon>
        <taxon>Bacilli</taxon>
        <taxon>Bacillales</taxon>
        <taxon>Bacillaceae</taxon>
        <taxon>Halalkalibacter</taxon>
    </lineage>
</organism>
<gene>
    <name evidence="2" type="ORF">JCM9152_821</name>
</gene>
<keyword evidence="1" id="KW-0472">Membrane</keyword>
<dbReference type="AlphaFoldDB" id="W4QBP2"/>
<feature type="transmembrane region" description="Helical" evidence="1">
    <location>
        <begin position="41"/>
        <end position="66"/>
    </location>
</feature>
<evidence type="ECO:0000313" key="2">
    <source>
        <dbReference type="EMBL" id="GAE29461.1"/>
    </source>
</evidence>
<proteinExistence type="predicted"/>
<dbReference type="InterPro" id="IPR056926">
    <property type="entry name" value="FLQE3_permease"/>
</dbReference>
<protein>
    <submittedName>
        <fullName evidence="2">Uncharacterized protein</fullName>
    </submittedName>
</protein>